<dbReference type="AlphaFoldDB" id="A0AB38R0H8"/>
<evidence type="ECO:0000313" key="3">
    <source>
        <dbReference type="EMBL" id="UOE77546.1"/>
    </source>
</evidence>
<proteinExistence type="inferred from homology"/>
<dbReference type="InterPro" id="IPR011249">
    <property type="entry name" value="Metalloenz_LuxS/M16"/>
</dbReference>
<evidence type="ECO:0000313" key="4">
    <source>
        <dbReference type="Proteomes" id="UP001058458"/>
    </source>
</evidence>
<organism evidence="3 4">
    <name type="scientific">Parageobacillus thermoglucosidasius</name>
    <name type="common">Geobacillus thermoglucosidasius</name>
    <dbReference type="NCBI Taxonomy" id="1426"/>
    <lineage>
        <taxon>Bacteria</taxon>
        <taxon>Bacillati</taxon>
        <taxon>Bacillota</taxon>
        <taxon>Bacilli</taxon>
        <taxon>Bacillales</taxon>
        <taxon>Anoxybacillaceae</taxon>
        <taxon>Parageobacillus</taxon>
    </lineage>
</organism>
<dbReference type="PANTHER" id="PTHR11851:SF49">
    <property type="entry name" value="MITOCHONDRIAL-PROCESSING PEPTIDASE SUBUNIT ALPHA"/>
    <property type="match status" value="1"/>
</dbReference>
<dbReference type="PANTHER" id="PTHR11851">
    <property type="entry name" value="METALLOPROTEASE"/>
    <property type="match status" value="1"/>
</dbReference>
<evidence type="ECO:0000256" key="1">
    <source>
        <dbReference type="ARBA" id="ARBA00007261"/>
    </source>
</evidence>
<accession>A0AB38R0H8</accession>
<dbReference type="Gene3D" id="3.30.830.10">
    <property type="entry name" value="Metalloenzyme, LuxS/M16 peptidase-like"/>
    <property type="match status" value="1"/>
</dbReference>
<dbReference type="Proteomes" id="UP001058458">
    <property type="component" value="Chromosome"/>
</dbReference>
<sequence length="390" mass="46500">MIDTYKHENWRYISYPYYFKNILMLLVDFGAMHRFRFGQVYPLGTAHFIEHLLSNSLQKELREKGILVEAKTSWEYTSYSFYFANQPYDVLNNILKCFEKFSVTEEEVNNEREIIKKELNKYAYGSQNTVYSQFLQRVFPNSPFGYDIVGTSQSLEEINNKIIQRAYLNFYLNGHSDKYYTTTFVPPSIKTFEKRNKVIMSDLSKEESMFDSYKSKNQNFIAFSNNKRMFIIGFLFKKNFDYIDYLINSYIYQYHLIKMFSEYLLTNGVISDKLKTRNLYTREFFLLTVFGESKNLEKAIDEIMEAGVWVQKYINLSMVDKIKLNLKNTYLKLLDSPHDFIDLLAKRDFYKAETKDIFDSISTLSYEYIFKLIEYLNLNLLDKNSAIVLE</sequence>
<dbReference type="InterPro" id="IPR050361">
    <property type="entry name" value="MPP/UQCRC_Complex"/>
</dbReference>
<dbReference type="SUPFAM" id="SSF63411">
    <property type="entry name" value="LuxS/MPP-like metallohydrolase"/>
    <property type="match status" value="2"/>
</dbReference>
<dbReference type="EMBL" id="CP063414">
    <property type="protein sequence ID" value="UOE77546.1"/>
    <property type="molecule type" value="Genomic_DNA"/>
</dbReference>
<dbReference type="RefSeq" id="WP_256834736.1">
    <property type="nucleotide sequence ID" value="NZ_CP063414.1"/>
</dbReference>
<protein>
    <submittedName>
        <fullName evidence="3">Insulinase family protein</fullName>
    </submittedName>
</protein>
<feature type="domain" description="Peptidase M16 N-terminal" evidence="2">
    <location>
        <begin position="40"/>
        <end position="151"/>
    </location>
</feature>
<evidence type="ECO:0000259" key="2">
    <source>
        <dbReference type="Pfam" id="PF00675"/>
    </source>
</evidence>
<dbReference type="GO" id="GO:0046872">
    <property type="term" value="F:metal ion binding"/>
    <property type="evidence" value="ECO:0007669"/>
    <property type="project" value="InterPro"/>
</dbReference>
<reference evidence="3" key="1">
    <citation type="submission" date="2020-10" db="EMBL/GenBank/DDBJ databases">
        <authorList>
            <person name="Delgado J.A."/>
            <person name="Gonzalez J.M."/>
        </authorList>
    </citation>
    <scope>NUCLEOTIDE SEQUENCE</scope>
    <source>
        <strain evidence="3">23.6</strain>
    </source>
</reference>
<comment type="similarity">
    <text evidence="1">Belongs to the peptidase M16 family.</text>
</comment>
<dbReference type="Pfam" id="PF00675">
    <property type="entry name" value="Peptidase_M16"/>
    <property type="match status" value="1"/>
</dbReference>
<name>A0AB38R0H8_PARTM</name>
<gene>
    <name evidence="3" type="ORF">IMI45_06925</name>
</gene>
<dbReference type="InterPro" id="IPR011765">
    <property type="entry name" value="Pept_M16_N"/>
</dbReference>